<dbReference type="EMBL" id="CACTIH010003896">
    <property type="protein sequence ID" value="CAA2986979.1"/>
    <property type="molecule type" value="Genomic_DNA"/>
</dbReference>
<dbReference type="AlphaFoldDB" id="A0A8S0S5V6"/>
<sequence>MFESSFFGPTGSTFLDAHASGLLEHQPSQPNGTRGPIIDELKSDDDEQEKERRKELIDSNPSKHGRSRKEPYVEYPDDEGAEKKSKQMTQQNDFNQMHVRSHPQTQSFTFQSSTVSYGGRNGAYFTSSRTRRTGSDGLTLEECKEANSSTRQATHRISRGIHDKGHSVTRKLKADGRVDMMQTLHNPNEDELVGFEEAWKGNVRRLTGCTEEFSAQNGFGGSGPNSGSLALPSTGRSTNFGCPKLYTGHGVGPPHLLQSGMMKTDAGDRIRSSMVRSKGVGTSNVDQVRRR</sequence>
<evidence type="ECO:0000256" key="1">
    <source>
        <dbReference type="ARBA" id="ARBA00004496"/>
    </source>
</evidence>
<dbReference type="OrthoDB" id="8707547at2759"/>
<evidence type="ECO:0000313" key="7">
    <source>
        <dbReference type="Proteomes" id="UP000594638"/>
    </source>
</evidence>
<evidence type="ECO:0000256" key="3">
    <source>
        <dbReference type="ARBA" id="ARBA00022490"/>
    </source>
</evidence>
<gene>
    <name evidence="6" type="ORF">OLEA9_A019384</name>
</gene>
<proteinExistence type="inferred from homology"/>
<feature type="region of interest" description="Disordered" evidence="5">
    <location>
        <begin position="1"/>
        <end position="89"/>
    </location>
</feature>
<accession>A0A8S0S5V6</accession>
<evidence type="ECO:0008006" key="8">
    <source>
        <dbReference type="Google" id="ProtNLM"/>
    </source>
</evidence>
<keyword evidence="3" id="KW-0963">Cytoplasm</keyword>
<dbReference type="GO" id="GO:0005737">
    <property type="term" value="C:cytoplasm"/>
    <property type="evidence" value="ECO:0007669"/>
    <property type="project" value="UniProtKB-SubCell"/>
</dbReference>
<dbReference type="InterPro" id="IPR019376">
    <property type="entry name" value="Myeloid_leukemia_factor"/>
</dbReference>
<dbReference type="Proteomes" id="UP000594638">
    <property type="component" value="Unassembled WGS sequence"/>
</dbReference>
<comment type="caution">
    <text evidence="6">The sequence shown here is derived from an EMBL/GenBank/DDBJ whole genome shotgun (WGS) entry which is preliminary data.</text>
</comment>
<keyword evidence="4" id="KW-0597">Phosphoprotein</keyword>
<comment type="subcellular location">
    <subcellularLocation>
        <location evidence="1">Cytoplasm</location>
    </subcellularLocation>
</comment>
<comment type="similarity">
    <text evidence="2">Belongs to the MLF family.</text>
</comment>
<evidence type="ECO:0000313" key="6">
    <source>
        <dbReference type="EMBL" id="CAA2986979.1"/>
    </source>
</evidence>
<reference evidence="6 7" key="1">
    <citation type="submission" date="2019-12" db="EMBL/GenBank/DDBJ databases">
        <authorList>
            <person name="Alioto T."/>
            <person name="Alioto T."/>
            <person name="Gomez Garrido J."/>
        </authorList>
    </citation>
    <scope>NUCLEOTIDE SEQUENCE [LARGE SCALE GENOMIC DNA]</scope>
</reference>
<dbReference type="Pfam" id="PF10248">
    <property type="entry name" value="Mlf1IP"/>
    <property type="match status" value="1"/>
</dbReference>
<organism evidence="6 7">
    <name type="scientific">Olea europaea subsp. europaea</name>
    <dbReference type="NCBI Taxonomy" id="158383"/>
    <lineage>
        <taxon>Eukaryota</taxon>
        <taxon>Viridiplantae</taxon>
        <taxon>Streptophyta</taxon>
        <taxon>Embryophyta</taxon>
        <taxon>Tracheophyta</taxon>
        <taxon>Spermatophyta</taxon>
        <taxon>Magnoliopsida</taxon>
        <taxon>eudicotyledons</taxon>
        <taxon>Gunneridae</taxon>
        <taxon>Pentapetalae</taxon>
        <taxon>asterids</taxon>
        <taxon>lamiids</taxon>
        <taxon>Lamiales</taxon>
        <taxon>Oleaceae</taxon>
        <taxon>Oleeae</taxon>
        <taxon>Olea</taxon>
    </lineage>
</organism>
<dbReference type="Gramene" id="OE9A019384T1">
    <property type="protein sequence ID" value="OE9A019384C1"/>
    <property type="gene ID" value="OE9A019384"/>
</dbReference>
<keyword evidence="7" id="KW-1185">Reference proteome</keyword>
<protein>
    <recommendedName>
        <fullName evidence="8">Myeloid leukemia factor 1</fullName>
    </recommendedName>
</protein>
<evidence type="ECO:0000256" key="2">
    <source>
        <dbReference type="ARBA" id="ARBA00008332"/>
    </source>
</evidence>
<evidence type="ECO:0000256" key="5">
    <source>
        <dbReference type="SAM" id="MobiDB-lite"/>
    </source>
</evidence>
<dbReference type="PANTHER" id="PTHR13105">
    <property type="entry name" value="MYELOID LEUKEMIA FACTOR"/>
    <property type="match status" value="1"/>
</dbReference>
<name>A0A8S0S5V6_OLEEU</name>
<evidence type="ECO:0000256" key="4">
    <source>
        <dbReference type="ARBA" id="ARBA00022553"/>
    </source>
</evidence>